<dbReference type="GO" id="GO:0015689">
    <property type="term" value="P:molybdate ion transport"/>
    <property type="evidence" value="ECO:0007669"/>
    <property type="project" value="InterPro"/>
</dbReference>
<comment type="subcellular location">
    <subcellularLocation>
        <location evidence="1">Cell membrane</location>
        <topology evidence="1">Peripheral membrane protein</topology>
    </subcellularLocation>
</comment>
<comment type="similarity">
    <text evidence="2">Belongs to the ModE family.</text>
</comment>
<dbReference type="InterPro" id="IPR036390">
    <property type="entry name" value="WH_DNA-bd_sf"/>
</dbReference>
<evidence type="ECO:0000313" key="7">
    <source>
        <dbReference type="EMBL" id="SFR62889.1"/>
    </source>
</evidence>
<dbReference type="SUPFAM" id="SSF46785">
    <property type="entry name" value="Winged helix' DNA-binding domain"/>
    <property type="match status" value="1"/>
</dbReference>
<dbReference type="PIRSF" id="PIRSF005763">
    <property type="entry name" value="Txn_reg_ModE"/>
    <property type="match status" value="1"/>
</dbReference>
<dbReference type="GO" id="GO:0030151">
    <property type="term" value="F:molybdenum ion binding"/>
    <property type="evidence" value="ECO:0007669"/>
    <property type="project" value="InterPro"/>
</dbReference>
<evidence type="ECO:0000256" key="4">
    <source>
        <dbReference type="ARBA" id="ARBA00022505"/>
    </source>
</evidence>
<dbReference type="InterPro" id="IPR008995">
    <property type="entry name" value="Mo/tungstate-bd_C_term_dom"/>
</dbReference>
<dbReference type="GO" id="GO:0003700">
    <property type="term" value="F:DNA-binding transcription factor activity"/>
    <property type="evidence" value="ECO:0007669"/>
    <property type="project" value="InterPro"/>
</dbReference>
<reference evidence="8" key="1">
    <citation type="submission" date="2016-10" db="EMBL/GenBank/DDBJ databases">
        <authorList>
            <person name="Varghese N."/>
            <person name="Submissions S."/>
        </authorList>
    </citation>
    <scope>NUCLEOTIDE SEQUENCE [LARGE SCALE GENOMIC DNA]</scope>
    <source>
        <strain evidence="8">CGMCC 1.7736</strain>
    </source>
</reference>
<sequence>MDDSFDAHLDAGDVSFDGSDARLLATIGDAGSVSAAAAELGRSRARCLTRLRELEDALGPLVERRRGGSGGGGSELTDEAHDLLGRFDRLQAALSGTADVPETVVSGVVETVEGELCAVETAAGTIRAVATEPARAAGTSVTVSVRADAVTLHEPDDAPDEDATSARNRLAGTVESVERGDAVATVAVDAGLTTPLRAFLTVESVRRLSLAPGARVVASWKATATRATPAAVEPR</sequence>
<keyword evidence="5" id="KW-0677">Repeat</keyword>
<feature type="domain" description="Mop" evidence="6">
    <location>
        <begin position="163"/>
        <end position="229"/>
    </location>
</feature>
<protein>
    <submittedName>
        <fullName evidence="7">Molybdate transport system regulatory protein</fullName>
    </submittedName>
</protein>
<dbReference type="OrthoDB" id="70912at2157"/>
<dbReference type="Pfam" id="PF00126">
    <property type="entry name" value="HTH_1"/>
    <property type="match status" value="1"/>
</dbReference>
<dbReference type="InterPro" id="IPR000847">
    <property type="entry name" value="LysR_HTH_N"/>
</dbReference>
<gene>
    <name evidence="7" type="ORF">SAMN04487947_3035</name>
</gene>
<organism evidence="7 8">
    <name type="scientific">Halogeometricum rufum</name>
    <dbReference type="NCBI Taxonomy" id="553469"/>
    <lineage>
        <taxon>Archaea</taxon>
        <taxon>Methanobacteriati</taxon>
        <taxon>Methanobacteriota</taxon>
        <taxon>Stenosarchaea group</taxon>
        <taxon>Halobacteria</taxon>
        <taxon>Halobacteriales</taxon>
        <taxon>Haloferacaceae</taxon>
        <taxon>Halogeometricum</taxon>
    </lineage>
</organism>
<dbReference type="GO" id="GO:0005886">
    <property type="term" value="C:plasma membrane"/>
    <property type="evidence" value="ECO:0007669"/>
    <property type="project" value="UniProtKB-SubCell"/>
</dbReference>
<evidence type="ECO:0000256" key="5">
    <source>
        <dbReference type="ARBA" id="ARBA00022737"/>
    </source>
</evidence>
<dbReference type="Gene3D" id="2.40.50.100">
    <property type="match status" value="1"/>
</dbReference>
<dbReference type="PANTHER" id="PTHR30432">
    <property type="entry name" value="TRANSCRIPTIONAL REGULATOR MODE"/>
    <property type="match status" value="1"/>
</dbReference>
<accession>A0A1I6I8A1</accession>
<name>A0A1I6I8A1_9EURY</name>
<dbReference type="Gene3D" id="1.10.10.10">
    <property type="entry name" value="Winged helix-like DNA-binding domain superfamily/Winged helix DNA-binding domain"/>
    <property type="match status" value="1"/>
</dbReference>
<dbReference type="Pfam" id="PF03459">
    <property type="entry name" value="TOBE"/>
    <property type="match status" value="1"/>
</dbReference>
<dbReference type="PANTHER" id="PTHR30432:SF1">
    <property type="entry name" value="DNA-BINDING TRANSCRIPTIONAL DUAL REGULATOR MODE"/>
    <property type="match status" value="1"/>
</dbReference>
<dbReference type="RefSeq" id="WP_089809008.1">
    <property type="nucleotide sequence ID" value="NZ_FOYT01000002.1"/>
</dbReference>
<evidence type="ECO:0000313" key="8">
    <source>
        <dbReference type="Proteomes" id="UP000198531"/>
    </source>
</evidence>
<dbReference type="SUPFAM" id="SSF50331">
    <property type="entry name" value="MOP-like"/>
    <property type="match status" value="1"/>
</dbReference>
<dbReference type="InterPro" id="IPR016462">
    <property type="entry name" value="ModE"/>
</dbReference>
<dbReference type="InterPro" id="IPR036388">
    <property type="entry name" value="WH-like_DNA-bd_sf"/>
</dbReference>
<dbReference type="STRING" id="553469.SAMN04487947_3035"/>
<dbReference type="EMBL" id="FOYT01000002">
    <property type="protein sequence ID" value="SFR62889.1"/>
    <property type="molecule type" value="Genomic_DNA"/>
</dbReference>
<dbReference type="InterPro" id="IPR051815">
    <property type="entry name" value="Molybdate_resp_trans_reg"/>
</dbReference>
<keyword evidence="4" id="KW-0500">Molybdenum</keyword>
<evidence type="ECO:0000256" key="1">
    <source>
        <dbReference type="ARBA" id="ARBA00004202"/>
    </source>
</evidence>
<evidence type="ECO:0000259" key="6">
    <source>
        <dbReference type="PROSITE" id="PS51866"/>
    </source>
</evidence>
<keyword evidence="3" id="KW-0813">Transport</keyword>
<evidence type="ECO:0000256" key="2">
    <source>
        <dbReference type="ARBA" id="ARBA00008110"/>
    </source>
</evidence>
<dbReference type="AlphaFoldDB" id="A0A1I6I8A1"/>
<dbReference type="Proteomes" id="UP000198531">
    <property type="component" value="Unassembled WGS sequence"/>
</dbReference>
<keyword evidence="8" id="KW-1185">Reference proteome</keyword>
<evidence type="ECO:0000256" key="3">
    <source>
        <dbReference type="ARBA" id="ARBA00022448"/>
    </source>
</evidence>
<dbReference type="PROSITE" id="PS51866">
    <property type="entry name" value="MOP"/>
    <property type="match status" value="1"/>
</dbReference>
<dbReference type="InterPro" id="IPR005116">
    <property type="entry name" value="Transp-assoc_OB_typ1"/>
</dbReference>
<dbReference type="InterPro" id="IPR004606">
    <property type="entry name" value="Mop_domain"/>
</dbReference>
<proteinExistence type="inferred from homology"/>